<dbReference type="GO" id="GO:0006824">
    <property type="term" value="P:cobalt ion transport"/>
    <property type="evidence" value="ECO:0007669"/>
    <property type="project" value="UniProtKB-KW"/>
</dbReference>
<evidence type="ECO:0000256" key="9">
    <source>
        <dbReference type="ARBA" id="ARBA00023065"/>
    </source>
</evidence>
<keyword evidence="4 13" id="KW-0813">Transport</keyword>
<keyword evidence="7 13" id="KW-0812">Transmembrane</keyword>
<feature type="transmembrane region" description="Helical" evidence="13">
    <location>
        <begin position="259"/>
        <end position="284"/>
    </location>
</feature>
<evidence type="ECO:0000256" key="3">
    <source>
        <dbReference type="ARBA" id="ARBA00022426"/>
    </source>
</evidence>
<keyword evidence="9" id="KW-0406">Ion transport</keyword>
<comment type="similarity">
    <text evidence="13">Belongs to the NiCoT transporter (TC 2.A.52) family.</text>
</comment>
<keyword evidence="10" id="KW-0921">Nickel transport</keyword>
<evidence type="ECO:0000313" key="14">
    <source>
        <dbReference type="EMBL" id="RAI04137.1"/>
    </source>
</evidence>
<proteinExistence type="inferred from homology"/>
<dbReference type="RefSeq" id="WP_111343358.1">
    <property type="nucleotide sequence ID" value="NZ_QHHQ01000001.1"/>
</dbReference>
<evidence type="ECO:0000256" key="10">
    <source>
        <dbReference type="ARBA" id="ARBA00023112"/>
    </source>
</evidence>
<evidence type="ECO:0000256" key="6">
    <source>
        <dbReference type="ARBA" id="ARBA00022596"/>
    </source>
</evidence>
<evidence type="ECO:0000256" key="8">
    <source>
        <dbReference type="ARBA" id="ARBA00022989"/>
    </source>
</evidence>
<keyword evidence="12" id="KW-0170">Cobalt</keyword>
<gene>
    <name evidence="14" type="ORF">DLJ53_06720</name>
</gene>
<keyword evidence="6" id="KW-0533">Nickel</keyword>
<dbReference type="GO" id="GO:0032025">
    <property type="term" value="P:response to cobalt ion"/>
    <property type="evidence" value="ECO:0007669"/>
    <property type="project" value="TreeGrafter"/>
</dbReference>
<keyword evidence="11 13" id="KW-0472">Membrane</keyword>
<dbReference type="InterPro" id="IPR011541">
    <property type="entry name" value="Ni/Co_transpt_high_affinity"/>
</dbReference>
<evidence type="ECO:0000256" key="2">
    <source>
        <dbReference type="ARBA" id="ARBA00004651"/>
    </source>
</evidence>
<evidence type="ECO:0000256" key="5">
    <source>
        <dbReference type="ARBA" id="ARBA00022475"/>
    </source>
</evidence>
<keyword evidence="8 13" id="KW-1133">Transmembrane helix</keyword>
<dbReference type="Proteomes" id="UP000249590">
    <property type="component" value="Unassembled WGS sequence"/>
</dbReference>
<dbReference type="GO" id="GO:0005886">
    <property type="term" value="C:plasma membrane"/>
    <property type="evidence" value="ECO:0007669"/>
    <property type="project" value="UniProtKB-SubCell"/>
</dbReference>
<dbReference type="EMBL" id="QHHQ01000001">
    <property type="protein sequence ID" value="RAI04137.1"/>
    <property type="molecule type" value="Genomic_DNA"/>
</dbReference>
<evidence type="ECO:0000256" key="12">
    <source>
        <dbReference type="ARBA" id="ARBA00023285"/>
    </source>
</evidence>
<keyword evidence="15" id="KW-1185">Reference proteome</keyword>
<dbReference type="PANTHER" id="PTHR40659">
    <property type="entry name" value="NICKEL/COBALT EFFLUX SYSTEM RCNA"/>
    <property type="match status" value="1"/>
</dbReference>
<dbReference type="PANTHER" id="PTHR40659:SF1">
    <property type="entry name" value="NICKEL_COBALT EFFLUX SYSTEM RCNA"/>
    <property type="match status" value="1"/>
</dbReference>
<dbReference type="GO" id="GO:0010045">
    <property type="term" value="P:response to nickel cation"/>
    <property type="evidence" value="ECO:0007669"/>
    <property type="project" value="TreeGrafter"/>
</dbReference>
<evidence type="ECO:0000256" key="4">
    <source>
        <dbReference type="ARBA" id="ARBA00022448"/>
    </source>
</evidence>
<reference evidence="14 15" key="1">
    <citation type="submission" date="2018-05" db="EMBL/GenBank/DDBJ databases">
        <title>Acuticoccus sediminis sp. nov., isolated from deep-sea sediment of Indian Ocean.</title>
        <authorList>
            <person name="Liu X."/>
            <person name="Lai Q."/>
            <person name="Du Y."/>
            <person name="Sun F."/>
            <person name="Zhang X."/>
            <person name="Wang S."/>
            <person name="Shao Z."/>
        </authorList>
    </citation>
    <scope>NUCLEOTIDE SEQUENCE [LARGE SCALE GENOMIC DNA]</scope>
    <source>
        <strain evidence="14 15">PTG4-2</strain>
    </source>
</reference>
<evidence type="ECO:0000313" key="15">
    <source>
        <dbReference type="Proteomes" id="UP000249590"/>
    </source>
</evidence>
<feature type="transmembrane region" description="Helical" evidence="13">
    <location>
        <begin position="305"/>
        <end position="327"/>
    </location>
</feature>
<protein>
    <recommendedName>
        <fullName evidence="13">Nickel/cobalt efflux system</fullName>
    </recommendedName>
</protein>
<dbReference type="GO" id="GO:0046583">
    <property type="term" value="F:monoatomic cation efflux transmembrane transporter activity"/>
    <property type="evidence" value="ECO:0007669"/>
    <property type="project" value="TreeGrafter"/>
</dbReference>
<sequence>MRSVPIIGTRISAGPRRPWRTAVAAVLAIAFFAATALMLSSGLGLVEAARWATAQQRAYYEMMRHMMEARGSTFASVGLIGASLAYGFGHAAIPGHGKFLIAGAGVASRSSAARLVAISLAASLAQAVTAVVLVYGSFAALSITAGWAVDATDKVLAPLSYVAILFIAVILIRRALRGLNDVWERQADRLDAMRTGRHVHHHDDDGMCGCGHRHAPTIEETDALSSWRDVAMLIAGIGLRPCTGAVFVLAVAWRMNILAVGVASAVAMAIGTGAFISLVAISAATARGATLFAAGVKHAGIAVPLLQLAAGVAIALISSAFLLAPLVSNL</sequence>
<keyword evidence="5" id="KW-1003">Cell membrane</keyword>
<comment type="caution">
    <text evidence="14">The sequence shown here is derived from an EMBL/GenBank/DDBJ whole genome shotgun (WGS) entry which is preliminary data.</text>
</comment>
<name>A0A8B2NVG0_9HYPH</name>
<organism evidence="14 15">
    <name type="scientific">Acuticoccus sediminis</name>
    <dbReference type="NCBI Taxonomy" id="2184697"/>
    <lineage>
        <taxon>Bacteria</taxon>
        <taxon>Pseudomonadati</taxon>
        <taxon>Pseudomonadota</taxon>
        <taxon>Alphaproteobacteria</taxon>
        <taxon>Hyphomicrobiales</taxon>
        <taxon>Amorphaceae</taxon>
        <taxon>Acuticoccus</taxon>
    </lineage>
</organism>
<comment type="function">
    <text evidence="1">Efflux system for nickel and cobalt.</text>
</comment>
<dbReference type="Pfam" id="PF03824">
    <property type="entry name" value="NicO"/>
    <property type="match status" value="1"/>
</dbReference>
<feature type="transmembrane region" description="Helical" evidence="13">
    <location>
        <begin position="230"/>
        <end position="253"/>
    </location>
</feature>
<keyword evidence="3" id="KW-0171">Cobalt transport</keyword>
<feature type="transmembrane region" description="Helical" evidence="13">
    <location>
        <begin position="72"/>
        <end position="93"/>
    </location>
</feature>
<dbReference type="AlphaFoldDB" id="A0A8B2NVG0"/>
<dbReference type="InterPro" id="IPR051224">
    <property type="entry name" value="NiCoT_RcnA"/>
</dbReference>
<evidence type="ECO:0000256" key="13">
    <source>
        <dbReference type="RuleBase" id="RU362101"/>
    </source>
</evidence>
<evidence type="ECO:0000256" key="11">
    <source>
        <dbReference type="ARBA" id="ARBA00023136"/>
    </source>
</evidence>
<evidence type="ECO:0000256" key="1">
    <source>
        <dbReference type="ARBA" id="ARBA00002510"/>
    </source>
</evidence>
<dbReference type="GO" id="GO:0015099">
    <property type="term" value="F:nickel cation transmembrane transporter activity"/>
    <property type="evidence" value="ECO:0007669"/>
    <property type="project" value="UniProtKB-UniRule"/>
</dbReference>
<accession>A0A8B2NVG0</accession>
<comment type="subcellular location">
    <subcellularLocation>
        <location evidence="2 13">Cell membrane</location>
        <topology evidence="2 13">Multi-pass membrane protein</topology>
    </subcellularLocation>
</comment>
<dbReference type="OrthoDB" id="9812956at2"/>
<evidence type="ECO:0000256" key="7">
    <source>
        <dbReference type="ARBA" id="ARBA00022692"/>
    </source>
</evidence>
<feature type="transmembrane region" description="Helical" evidence="13">
    <location>
        <begin position="155"/>
        <end position="176"/>
    </location>
</feature>
<feature type="transmembrane region" description="Helical" evidence="13">
    <location>
        <begin position="114"/>
        <end position="135"/>
    </location>
</feature>